<sequence>MHEERLNREGWDAFSSSTTLDVRNANWSLKLDEATNRIDLTATVKAEAVLKLDLEAAKPVVIFGKDGVSRKGISESAASHYLTFPRLKAGGSVKIGSNEHAVTGEAWMDHEFSSSQLDEGQAGWDWAAIQLTDGREIMVYRMRRTDGSTDAASTLTWIEKDASLRAVKHDGFTWKPLATWESPHTQATYPNHVRIESEGHLFELRPLVQDQEQGGEITRLPYWEGACDVLDADGQVIGRAFLELAGYAGNLQRYLGGK</sequence>
<reference evidence="2 3" key="1">
    <citation type="submission" date="2019-07" db="EMBL/GenBank/DDBJ databases">
        <title>Whole genome shotgun sequence of Brevifollis gellanilyticus NBRC 108608.</title>
        <authorList>
            <person name="Hosoyama A."/>
            <person name="Uohara A."/>
            <person name="Ohji S."/>
            <person name="Ichikawa N."/>
        </authorList>
    </citation>
    <scope>NUCLEOTIDE SEQUENCE [LARGE SCALE GENOMIC DNA]</scope>
    <source>
        <strain evidence="2 3">NBRC 108608</strain>
    </source>
</reference>
<dbReference type="InterPro" id="IPR010791">
    <property type="entry name" value="AttH_dom"/>
</dbReference>
<protein>
    <recommendedName>
        <fullName evidence="1">AttH domain-containing protein</fullName>
    </recommendedName>
</protein>
<proteinExistence type="predicted"/>
<organism evidence="2 3">
    <name type="scientific">Brevifollis gellanilyticus</name>
    <dbReference type="NCBI Taxonomy" id="748831"/>
    <lineage>
        <taxon>Bacteria</taxon>
        <taxon>Pseudomonadati</taxon>
        <taxon>Verrucomicrobiota</taxon>
        <taxon>Verrucomicrobiia</taxon>
        <taxon>Verrucomicrobiales</taxon>
        <taxon>Verrucomicrobiaceae</taxon>
    </lineage>
</organism>
<dbReference type="Gene3D" id="2.40.370.10">
    <property type="entry name" value="AttH-like domain"/>
    <property type="match status" value="2"/>
</dbReference>
<evidence type="ECO:0000313" key="3">
    <source>
        <dbReference type="Proteomes" id="UP000321577"/>
    </source>
</evidence>
<keyword evidence="3" id="KW-1185">Reference proteome</keyword>
<dbReference type="SUPFAM" id="SSF159245">
    <property type="entry name" value="AttH-like"/>
    <property type="match status" value="1"/>
</dbReference>
<dbReference type="PANTHER" id="PTHR38591">
    <property type="entry name" value="HYDROLASE"/>
    <property type="match status" value="1"/>
</dbReference>
<gene>
    <name evidence="2" type="ORF">BGE01nite_53850</name>
</gene>
<dbReference type="Proteomes" id="UP000321577">
    <property type="component" value="Unassembled WGS sequence"/>
</dbReference>
<name>A0A512MH97_9BACT</name>
<dbReference type="Pfam" id="PF07143">
    <property type="entry name" value="CrtC"/>
    <property type="match status" value="1"/>
</dbReference>
<dbReference type="AlphaFoldDB" id="A0A512MH97"/>
<dbReference type="InterPro" id="IPR023374">
    <property type="entry name" value="AttH-like_dom_sf"/>
</dbReference>
<comment type="caution">
    <text evidence="2">The sequence shown here is derived from an EMBL/GenBank/DDBJ whole genome shotgun (WGS) entry which is preliminary data.</text>
</comment>
<evidence type="ECO:0000313" key="2">
    <source>
        <dbReference type="EMBL" id="GEP46094.1"/>
    </source>
</evidence>
<dbReference type="EMBL" id="BKAG01000071">
    <property type="protein sequence ID" value="GEP46094.1"/>
    <property type="molecule type" value="Genomic_DNA"/>
</dbReference>
<dbReference type="Pfam" id="PF17186">
    <property type="entry name" value="Lipocalin_9"/>
    <property type="match status" value="1"/>
</dbReference>
<dbReference type="PANTHER" id="PTHR38591:SF1">
    <property type="entry name" value="BLL1000 PROTEIN"/>
    <property type="match status" value="1"/>
</dbReference>
<accession>A0A512MH97</accession>
<feature type="domain" description="AttH" evidence="1">
    <location>
        <begin position="2"/>
        <end position="114"/>
    </location>
</feature>
<evidence type="ECO:0000259" key="1">
    <source>
        <dbReference type="Pfam" id="PF07143"/>
    </source>
</evidence>